<name>A0A2P2PZ33_RHIMU</name>
<evidence type="ECO:0000313" key="1">
    <source>
        <dbReference type="EMBL" id="MBX59903.1"/>
    </source>
</evidence>
<reference evidence="1" key="1">
    <citation type="submission" date="2018-02" db="EMBL/GenBank/DDBJ databases">
        <title>Rhizophora mucronata_Transcriptome.</title>
        <authorList>
            <person name="Meera S.P."/>
            <person name="Sreeshan A."/>
            <person name="Augustine A."/>
        </authorList>
    </citation>
    <scope>NUCLEOTIDE SEQUENCE</scope>
    <source>
        <tissue evidence="1">Leaf</tissue>
    </source>
</reference>
<dbReference type="EMBL" id="GGEC01079419">
    <property type="protein sequence ID" value="MBX59903.1"/>
    <property type="molecule type" value="Transcribed_RNA"/>
</dbReference>
<protein>
    <submittedName>
        <fullName evidence="1">Uncharacterized protein</fullName>
    </submittedName>
</protein>
<accession>A0A2P2PZ33</accession>
<proteinExistence type="predicted"/>
<dbReference type="AlphaFoldDB" id="A0A2P2PZ33"/>
<sequence length="47" mass="5763">MKVSWPRNYSEAMVAVQLCLRKAWLLRQRRSSPIQRLSLRVTYDWRI</sequence>
<organism evidence="1">
    <name type="scientific">Rhizophora mucronata</name>
    <name type="common">Asiatic mangrove</name>
    <dbReference type="NCBI Taxonomy" id="61149"/>
    <lineage>
        <taxon>Eukaryota</taxon>
        <taxon>Viridiplantae</taxon>
        <taxon>Streptophyta</taxon>
        <taxon>Embryophyta</taxon>
        <taxon>Tracheophyta</taxon>
        <taxon>Spermatophyta</taxon>
        <taxon>Magnoliopsida</taxon>
        <taxon>eudicotyledons</taxon>
        <taxon>Gunneridae</taxon>
        <taxon>Pentapetalae</taxon>
        <taxon>rosids</taxon>
        <taxon>fabids</taxon>
        <taxon>Malpighiales</taxon>
        <taxon>Rhizophoraceae</taxon>
        <taxon>Rhizophora</taxon>
    </lineage>
</organism>